<feature type="domain" description="Cell wall-active antibiotics response LiaF-like C-terminal" evidence="2">
    <location>
        <begin position="129"/>
        <end position="201"/>
    </location>
</feature>
<sequence>MIKEKDQNRYLFGFVVVLIGVFLFIKQVGIISPLADNLWTLFIKFWPLLLLFLGIELYISNNRITGGIILLLSVSFLFNTLLDFNFFSVLWPILIIGIGVSLLFKEERKEEKKVKDDTSYLSQTLLFKDENLKVDSQNFKGGRLDMFVGSLKLDLREAKVSKGGAKLNINAVFANVKVLVPKECRVKSKGSSVIGDWTINLNEREREEPVLNINGNILFGEVKIEE</sequence>
<evidence type="ECO:0000256" key="1">
    <source>
        <dbReference type="SAM" id="Phobius"/>
    </source>
</evidence>
<dbReference type="PANTHER" id="PTHR40763:SF5">
    <property type="entry name" value="MEMBRANE PROTEIN"/>
    <property type="match status" value="1"/>
</dbReference>
<dbReference type="Pfam" id="PF22570">
    <property type="entry name" value="LiaF-TM"/>
    <property type="match status" value="1"/>
</dbReference>
<accession>A0A847EU69</accession>
<dbReference type="Pfam" id="PF09922">
    <property type="entry name" value="LiaF-like_C"/>
    <property type="match status" value="1"/>
</dbReference>
<evidence type="ECO:0000259" key="2">
    <source>
        <dbReference type="Pfam" id="PF09922"/>
    </source>
</evidence>
<dbReference type="InterPro" id="IPR054331">
    <property type="entry name" value="LiaF_TM"/>
</dbReference>
<gene>
    <name evidence="4" type="ORF">GX618_02485</name>
</gene>
<feature type="transmembrane region" description="Helical" evidence="1">
    <location>
        <begin position="38"/>
        <end position="59"/>
    </location>
</feature>
<evidence type="ECO:0000259" key="3">
    <source>
        <dbReference type="Pfam" id="PF22570"/>
    </source>
</evidence>
<feature type="transmembrane region" description="Helical" evidence="1">
    <location>
        <begin position="88"/>
        <end position="104"/>
    </location>
</feature>
<dbReference type="EMBL" id="JAAZAL010000092">
    <property type="protein sequence ID" value="NLE31118.1"/>
    <property type="molecule type" value="Genomic_DNA"/>
</dbReference>
<keyword evidence="1" id="KW-1133">Transmembrane helix</keyword>
<feature type="domain" description="LiaF transmembrane" evidence="3">
    <location>
        <begin position="11"/>
        <end position="109"/>
    </location>
</feature>
<feature type="transmembrane region" description="Helical" evidence="1">
    <location>
        <begin position="12"/>
        <end position="32"/>
    </location>
</feature>
<protein>
    <submittedName>
        <fullName evidence="4">Cell wall-active antibiotics response protein</fullName>
    </submittedName>
</protein>
<dbReference type="InterPro" id="IPR024425">
    <property type="entry name" value="LiaF-like_C"/>
</dbReference>
<feature type="transmembrane region" description="Helical" evidence="1">
    <location>
        <begin position="64"/>
        <end position="82"/>
    </location>
</feature>
<dbReference type="PANTHER" id="PTHR40763">
    <property type="entry name" value="MEMBRANE PROTEIN-RELATED"/>
    <property type="match status" value="1"/>
</dbReference>
<proteinExistence type="predicted"/>
<keyword evidence="1" id="KW-0472">Membrane</keyword>
<dbReference type="AlphaFoldDB" id="A0A847EU69"/>
<reference evidence="4 5" key="1">
    <citation type="journal article" date="2020" name="Biotechnol. Biofuels">
        <title>New insights from the biogas microbiome by comprehensive genome-resolved metagenomics of nearly 1600 species originating from multiple anaerobic digesters.</title>
        <authorList>
            <person name="Campanaro S."/>
            <person name="Treu L."/>
            <person name="Rodriguez-R L.M."/>
            <person name="Kovalovszki A."/>
            <person name="Ziels R.M."/>
            <person name="Maus I."/>
            <person name="Zhu X."/>
            <person name="Kougias P.G."/>
            <person name="Basile A."/>
            <person name="Luo G."/>
            <person name="Schluter A."/>
            <person name="Konstantinidis K.T."/>
            <person name="Angelidaki I."/>
        </authorList>
    </citation>
    <scope>NUCLEOTIDE SEQUENCE [LARGE SCALE GENOMIC DNA]</scope>
    <source>
        <strain evidence="4">AS06rmzACSIP_421</strain>
    </source>
</reference>
<dbReference type="Proteomes" id="UP000554004">
    <property type="component" value="Unassembled WGS sequence"/>
</dbReference>
<name>A0A847EU69_9BACT</name>
<evidence type="ECO:0000313" key="5">
    <source>
        <dbReference type="Proteomes" id="UP000554004"/>
    </source>
</evidence>
<comment type="caution">
    <text evidence="4">The sequence shown here is derived from an EMBL/GenBank/DDBJ whole genome shotgun (WGS) entry which is preliminary data.</text>
</comment>
<keyword evidence="1" id="KW-0812">Transmembrane</keyword>
<evidence type="ECO:0000313" key="4">
    <source>
        <dbReference type="EMBL" id="NLE31118.1"/>
    </source>
</evidence>
<organism evidence="4 5">
    <name type="scientific">Candidatus Dojkabacteria bacterium</name>
    <dbReference type="NCBI Taxonomy" id="2099670"/>
    <lineage>
        <taxon>Bacteria</taxon>
        <taxon>Candidatus Dojkabacteria</taxon>
    </lineage>
</organism>